<feature type="chain" id="PRO_5046704375" evidence="1">
    <location>
        <begin position="26"/>
        <end position="1255"/>
    </location>
</feature>
<dbReference type="RefSeq" id="WP_272098915.1">
    <property type="nucleotide sequence ID" value="NZ_JAQNDK010000003.1"/>
</dbReference>
<name>A0ABT5C5G5_9BACT</name>
<protein>
    <submittedName>
        <fullName evidence="3">Glycoside hydrolase family 31 protein</fullName>
    </submittedName>
</protein>
<evidence type="ECO:0000256" key="1">
    <source>
        <dbReference type="SAM" id="SignalP"/>
    </source>
</evidence>
<reference evidence="3 4" key="1">
    <citation type="submission" date="2023-01" db="EMBL/GenBank/DDBJ databases">
        <title>Minimal conservation of predation-associated metabolite biosynthetic gene clusters underscores biosynthetic potential of Myxococcota including descriptions for ten novel species: Archangium lansinium sp. nov., Myxococcus landrumus sp. nov., Nannocystis bai.</title>
        <authorList>
            <person name="Ahearne A."/>
            <person name="Stevens C."/>
            <person name="Dowd S."/>
        </authorList>
    </citation>
    <scope>NUCLEOTIDE SEQUENCE [LARGE SCALE GENOMIC DNA]</scope>
    <source>
        <strain evidence="3 4">WIWO2</strain>
    </source>
</reference>
<evidence type="ECO:0000259" key="2">
    <source>
        <dbReference type="Pfam" id="PF21365"/>
    </source>
</evidence>
<dbReference type="InterPro" id="IPR048395">
    <property type="entry name" value="Glyco_hydro_31_C"/>
</dbReference>
<feature type="domain" description="Glycosyl hydrolase family 31 C-terminal" evidence="2">
    <location>
        <begin position="838"/>
        <end position="945"/>
    </location>
</feature>
<keyword evidence="4" id="KW-1185">Reference proteome</keyword>
<evidence type="ECO:0000313" key="4">
    <source>
        <dbReference type="Proteomes" id="UP001217485"/>
    </source>
</evidence>
<dbReference type="Proteomes" id="UP001217485">
    <property type="component" value="Unassembled WGS sequence"/>
</dbReference>
<sequence length="1255" mass="136976">MRRFPSSAWSRAALLAAVVPLPACGQAETTEANENVAEVKAPLVTSSSATPRTPDTLFFSGNDVLGNLNGTFNFWGMTVAHQGENPGSAVTGYFTQGSGLGAAYFLTAQACSGASCPSETDRWQINLNTRVKRLYGLGMQGLANQVGVRFFPATDAPGTQEEFWDSEFAVGRMRTDAELDADCAMLPNCTSGARADFQYHQDYGRLRTPVFVVPEKNLIIAYLQPNPKMVRIRRSKDANNPTPQGTDPLNGMNVYTSFVLKQAPFLTDKDGGQHPLLDAAPAPLLIVRGNDMASAYSLYRQALKKVLLDVESTHPHAFDFKFPSKAAFGLDWETYGEFDTQIPLAGGATSAALRETRQRLSDAHVAPSVFIQGSGYWAKPNMCHPNAWTKFFGGIWTHPSTESLVLREGTSYSDWEQELEDSYRIAPGIGMRHHGAAQLAMMYLNGEFDANACSSEFMEHLNGDIDVNACPPDVTWSASPCQSPVIDGRPLSRYKGYEWVLKTLGMDPFLRFPERAEHSVFAFMRMAPTDTVVGAIIPFDQLNAAAMTKFVQTAHQVPGLSNGHLGYGNFRAIKEDEMFIGVHTRMLPSGYVPTNRESYQNLADRNKEDKSITQCGAGSPPNAPIDRYLPDGSFRLMYDYYRKNIDDSVILGRNDWFSTATDLQNGPGSVETLSTTAGSLLSYWPFKFGLDQMLTHVASGYFHPKLEQAGVKSPSVRDSSPDCANLVCPGEKDANGTLLPVDGKWCSADSHGVLQPMEGNEVPSRFDQCCRIGDGEVSSFVREAQLHAFMPGAVGSLGFWHLGSGADIVTWAYQLRMRLQQYAYDQAVRTFDDGQPHLMRPLWLDDASDTAHTIYAAPSAANTSDPIDEFFFGNALLVRPLLRATDTLAQQQAGLSMNVYFPPGRYMEFISGHASTVYDAGMRAFALSTTQRVDYPVFLKFGEILVIGNAMDPSGREARDAFNPNSLSVVVALDATTPSSTAYTLHVRKANAAACNATPGCFDPHGSNSAALTDGLVLQAFYGSGSPYVQATLNGSTVTKPLAQNSKGLWTVPVDEILAQFGQEYSAAAPSRFGSRLMASGPRLPWIAGNFTTPSGHFSQWWAGACAQGACDLTPGTSNTVYDPAKGALRTVRQPNGGPNQVVNVDTSASTSVDPGNYVARFYFKYRDGVLMPNDRHILGWVDVFDTTTNKVLARRRFAPSQFTEVNSNGGWQKFELGFTAPPGSVIQTRVYSWIPALEYPLDHQVTEVSRVLSP</sequence>
<accession>A0ABT5C5G5</accession>
<gene>
    <name evidence="3" type="ORF">POL72_28215</name>
</gene>
<dbReference type="Pfam" id="PF21365">
    <property type="entry name" value="Glyco_hydro_31_3rd"/>
    <property type="match status" value="1"/>
</dbReference>
<keyword evidence="3" id="KW-0378">Hydrolase</keyword>
<dbReference type="InterPro" id="IPR013780">
    <property type="entry name" value="Glyco_hydro_b"/>
</dbReference>
<dbReference type="GO" id="GO:0016787">
    <property type="term" value="F:hydrolase activity"/>
    <property type="evidence" value="ECO:0007669"/>
    <property type="project" value="UniProtKB-KW"/>
</dbReference>
<organism evidence="3 4">
    <name type="scientific">Sorangium atrum</name>
    <dbReference type="NCBI Taxonomy" id="2995308"/>
    <lineage>
        <taxon>Bacteria</taxon>
        <taxon>Pseudomonadati</taxon>
        <taxon>Myxococcota</taxon>
        <taxon>Polyangia</taxon>
        <taxon>Polyangiales</taxon>
        <taxon>Polyangiaceae</taxon>
        <taxon>Sorangium</taxon>
    </lineage>
</organism>
<keyword evidence="1" id="KW-0732">Signal</keyword>
<dbReference type="EMBL" id="JAQNDK010000003">
    <property type="protein sequence ID" value="MDC0681658.1"/>
    <property type="molecule type" value="Genomic_DNA"/>
</dbReference>
<feature type="signal peptide" evidence="1">
    <location>
        <begin position="1"/>
        <end position="25"/>
    </location>
</feature>
<dbReference type="Gene3D" id="2.60.40.1180">
    <property type="entry name" value="Golgi alpha-mannosidase II"/>
    <property type="match status" value="1"/>
</dbReference>
<proteinExistence type="predicted"/>
<comment type="caution">
    <text evidence="3">The sequence shown here is derived from an EMBL/GenBank/DDBJ whole genome shotgun (WGS) entry which is preliminary data.</text>
</comment>
<evidence type="ECO:0000313" key="3">
    <source>
        <dbReference type="EMBL" id="MDC0681658.1"/>
    </source>
</evidence>